<sequence length="196" mass="21453">MDILLWLFVSFLLIVVASLTTVFLVVRAVVRRARRSRLLSGNALRVRARLASGPQGRVLRLRVRLADALSSGRAAVQVSASGDGPRGEFDRLFARIEHEGEALDRQLHLMESEADRGVLDRELPAASQRVDQVAGMVREMRAAVASGLGGLSDDELRRLRADVDREATALHAGVEHLRALNRDGSWSGSDAVRRTA</sequence>
<name>A0ABP5FZQ2_9MICO</name>
<protein>
    <recommendedName>
        <fullName evidence="4">DUF2746 domain-containing protein</fullName>
    </recommendedName>
</protein>
<feature type="transmembrane region" description="Helical" evidence="1">
    <location>
        <begin position="6"/>
        <end position="30"/>
    </location>
</feature>
<gene>
    <name evidence="2" type="ORF">GCM10009819_22600</name>
</gene>
<evidence type="ECO:0008006" key="4">
    <source>
        <dbReference type="Google" id="ProtNLM"/>
    </source>
</evidence>
<dbReference type="EMBL" id="BAAAPW010000003">
    <property type="protein sequence ID" value="GAA2037466.1"/>
    <property type="molecule type" value="Genomic_DNA"/>
</dbReference>
<dbReference type="Proteomes" id="UP001501196">
    <property type="component" value="Unassembled WGS sequence"/>
</dbReference>
<accession>A0ABP5FZQ2</accession>
<organism evidence="2 3">
    <name type="scientific">Agromyces tropicus</name>
    <dbReference type="NCBI Taxonomy" id="555371"/>
    <lineage>
        <taxon>Bacteria</taxon>
        <taxon>Bacillati</taxon>
        <taxon>Actinomycetota</taxon>
        <taxon>Actinomycetes</taxon>
        <taxon>Micrococcales</taxon>
        <taxon>Microbacteriaceae</taxon>
        <taxon>Agromyces</taxon>
    </lineage>
</organism>
<keyword evidence="1" id="KW-0472">Membrane</keyword>
<keyword evidence="1" id="KW-0812">Transmembrane</keyword>
<evidence type="ECO:0000256" key="1">
    <source>
        <dbReference type="SAM" id="Phobius"/>
    </source>
</evidence>
<evidence type="ECO:0000313" key="2">
    <source>
        <dbReference type="EMBL" id="GAA2037466.1"/>
    </source>
</evidence>
<reference evidence="3" key="1">
    <citation type="journal article" date="2019" name="Int. J. Syst. Evol. Microbiol.">
        <title>The Global Catalogue of Microorganisms (GCM) 10K type strain sequencing project: providing services to taxonomists for standard genome sequencing and annotation.</title>
        <authorList>
            <consortium name="The Broad Institute Genomics Platform"/>
            <consortium name="The Broad Institute Genome Sequencing Center for Infectious Disease"/>
            <person name="Wu L."/>
            <person name="Ma J."/>
        </authorList>
    </citation>
    <scope>NUCLEOTIDE SEQUENCE [LARGE SCALE GENOMIC DNA]</scope>
    <source>
        <strain evidence="3">JCM 15672</strain>
    </source>
</reference>
<proteinExistence type="predicted"/>
<keyword evidence="1" id="KW-1133">Transmembrane helix</keyword>
<comment type="caution">
    <text evidence="2">The sequence shown here is derived from an EMBL/GenBank/DDBJ whole genome shotgun (WGS) entry which is preliminary data.</text>
</comment>
<keyword evidence="3" id="KW-1185">Reference proteome</keyword>
<dbReference type="RefSeq" id="WP_344373503.1">
    <property type="nucleotide sequence ID" value="NZ_BAAAPW010000003.1"/>
</dbReference>
<evidence type="ECO:0000313" key="3">
    <source>
        <dbReference type="Proteomes" id="UP001501196"/>
    </source>
</evidence>